<dbReference type="AlphaFoldDB" id="A0AA37GJZ6"/>
<evidence type="ECO:0000256" key="2">
    <source>
        <dbReference type="ARBA" id="ARBA00022801"/>
    </source>
</evidence>
<dbReference type="Proteomes" id="UP001055172">
    <property type="component" value="Unassembled WGS sequence"/>
</dbReference>
<dbReference type="InterPro" id="IPR036852">
    <property type="entry name" value="Peptidase_S8/S53_dom_sf"/>
</dbReference>
<protein>
    <submittedName>
        <fullName evidence="4">Alkaline protease 1</fullName>
    </submittedName>
</protein>
<sequence>MLTLHFRFPRQYESLDPRRGGQPEPGCQSAVARKGGVCAFTVAAADWNRTRASFSNFGPLVEVFAPGIAGTSQAVPPVTGPIAYLKAKEDLSTPDEMFVRARELAVEGVVRGAQGSANLLAFNGTASAQGVARRAKGLVV</sequence>
<keyword evidence="3" id="KW-0720">Serine protease</keyword>
<dbReference type="GO" id="GO:0004252">
    <property type="term" value="F:serine-type endopeptidase activity"/>
    <property type="evidence" value="ECO:0007669"/>
    <property type="project" value="InterPro"/>
</dbReference>
<gene>
    <name evidence="4" type="ORF">ColLi_04955</name>
</gene>
<organism evidence="4 5">
    <name type="scientific">Colletotrichum liriopes</name>
    <dbReference type="NCBI Taxonomy" id="708192"/>
    <lineage>
        <taxon>Eukaryota</taxon>
        <taxon>Fungi</taxon>
        <taxon>Dikarya</taxon>
        <taxon>Ascomycota</taxon>
        <taxon>Pezizomycotina</taxon>
        <taxon>Sordariomycetes</taxon>
        <taxon>Hypocreomycetidae</taxon>
        <taxon>Glomerellales</taxon>
        <taxon>Glomerellaceae</taxon>
        <taxon>Colletotrichum</taxon>
        <taxon>Colletotrichum spaethianum species complex</taxon>
    </lineage>
</organism>
<reference evidence="4 5" key="1">
    <citation type="submission" date="2021-07" db="EMBL/GenBank/DDBJ databases">
        <title>Genome data of Colletotrichum spaethianum.</title>
        <authorList>
            <person name="Utami Y.D."/>
            <person name="Hiruma K."/>
        </authorList>
    </citation>
    <scope>NUCLEOTIDE SEQUENCE [LARGE SCALE GENOMIC DNA]</scope>
    <source>
        <strain evidence="4 5">MAFF 242679</strain>
    </source>
</reference>
<keyword evidence="5" id="KW-1185">Reference proteome</keyword>
<keyword evidence="2" id="KW-0378">Hydrolase</keyword>
<evidence type="ECO:0000256" key="1">
    <source>
        <dbReference type="ARBA" id="ARBA00022670"/>
    </source>
</evidence>
<evidence type="ECO:0000256" key="3">
    <source>
        <dbReference type="ARBA" id="ARBA00022825"/>
    </source>
</evidence>
<dbReference type="EMBL" id="BPPX01000008">
    <property type="protein sequence ID" value="GJC82117.1"/>
    <property type="molecule type" value="Genomic_DNA"/>
</dbReference>
<dbReference type="Gene3D" id="3.40.50.200">
    <property type="entry name" value="Peptidase S8/S53 domain"/>
    <property type="match status" value="1"/>
</dbReference>
<dbReference type="InterPro" id="IPR023828">
    <property type="entry name" value="Peptidase_S8_Ser-AS"/>
</dbReference>
<dbReference type="PROSITE" id="PS00138">
    <property type="entry name" value="SUBTILASE_SER"/>
    <property type="match status" value="1"/>
</dbReference>
<evidence type="ECO:0000313" key="4">
    <source>
        <dbReference type="EMBL" id="GJC82117.1"/>
    </source>
</evidence>
<dbReference type="SUPFAM" id="SSF52743">
    <property type="entry name" value="Subtilisin-like"/>
    <property type="match status" value="1"/>
</dbReference>
<keyword evidence="1 4" id="KW-0645">Protease</keyword>
<accession>A0AA37GJZ6</accession>
<evidence type="ECO:0000313" key="5">
    <source>
        <dbReference type="Proteomes" id="UP001055172"/>
    </source>
</evidence>
<dbReference type="GO" id="GO:0006508">
    <property type="term" value="P:proteolysis"/>
    <property type="evidence" value="ECO:0007669"/>
    <property type="project" value="UniProtKB-KW"/>
</dbReference>
<comment type="caution">
    <text evidence="4">The sequence shown here is derived from an EMBL/GenBank/DDBJ whole genome shotgun (WGS) entry which is preliminary data.</text>
</comment>
<name>A0AA37GJZ6_9PEZI</name>
<proteinExistence type="predicted"/>